<evidence type="ECO:0000256" key="7">
    <source>
        <dbReference type="ARBA" id="ARBA00022723"/>
    </source>
</evidence>
<comment type="subcellular location">
    <subcellularLocation>
        <location evidence="1">Membrane</location>
        <topology evidence="1">Multi-pass membrane protein</topology>
    </subcellularLocation>
</comment>
<dbReference type="GO" id="GO:0016491">
    <property type="term" value="F:oxidoreductase activity"/>
    <property type="evidence" value="ECO:0007669"/>
    <property type="project" value="InterPro"/>
</dbReference>
<evidence type="ECO:0000256" key="13">
    <source>
        <dbReference type="ARBA" id="ARBA00031389"/>
    </source>
</evidence>
<keyword evidence="9" id="KW-0249">Electron transport</keyword>
<keyword evidence="6 14" id="KW-0812">Transmembrane</keyword>
<dbReference type="PROSITE" id="PS50857">
    <property type="entry name" value="COX2_CUA"/>
    <property type="match status" value="1"/>
</dbReference>
<comment type="similarity">
    <text evidence="2">Belongs to the cytochrome c oxidase subunit 2 family.</text>
</comment>
<gene>
    <name evidence="17" type="ORF">METZ01_LOCUS474891</name>
</gene>
<dbReference type="Pfam" id="PF00116">
    <property type="entry name" value="COX2"/>
    <property type="match status" value="1"/>
</dbReference>
<protein>
    <recommendedName>
        <fullName evidence="3">cytochrome-c oxidase</fullName>
        <ecNumber evidence="3">7.1.1.9</ecNumber>
    </recommendedName>
    <alternativeName>
        <fullName evidence="13">Cytochrome c oxidase polypeptide II</fullName>
    </alternativeName>
</protein>
<dbReference type="PANTHER" id="PTHR22888:SF9">
    <property type="entry name" value="CYTOCHROME C OXIDASE SUBUNIT 2"/>
    <property type="match status" value="1"/>
</dbReference>
<dbReference type="NCBIfam" id="TIGR02866">
    <property type="entry name" value="CoxB"/>
    <property type="match status" value="1"/>
</dbReference>
<dbReference type="SUPFAM" id="SSF81464">
    <property type="entry name" value="Cytochrome c oxidase subunit II-like, transmembrane region"/>
    <property type="match status" value="1"/>
</dbReference>
<evidence type="ECO:0000256" key="10">
    <source>
        <dbReference type="ARBA" id="ARBA00022989"/>
    </source>
</evidence>
<keyword evidence="4" id="KW-0813">Transport</keyword>
<name>A0A383BPH3_9ZZZZ</name>
<dbReference type="InterPro" id="IPR008972">
    <property type="entry name" value="Cupredoxin"/>
</dbReference>
<evidence type="ECO:0000256" key="4">
    <source>
        <dbReference type="ARBA" id="ARBA00022448"/>
    </source>
</evidence>
<evidence type="ECO:0000256" key="6">
    <source>
        <dbReference type="ARBA" id="ARBA00022692"/>
    </source>
</evidence>
<dbReference type="InterPro" id="IPR036257">
    <property type="entry name" value="Cyt_c_oxidase_su2_TM_sf"/>
</dbReference>
<evidence type="ECO:0000256" key="12">
    <source>
        <dbReference type="ARBA" id="ARBA00023136"/>
    </source>
</evidence>
<dbReference type="EC" id="7.1.1.9" evidence="3"/>
<evidence type="ECO:0000256" key="8">
    <source>
        <dbReference type="ARBA" id="ARBA00022967"/>
    </source>
</evidence>
<dbReference type="SUPFAM" id="SSF49503">
    <property type="entry name" value="Cupredoxins"/>
    <property type="match status" value="1"/>
</dbReference>
<accession>A0A383BPH3</accession>
<proteinExistence type="inferred from homology"/>
<dbReference type="PROSITE" id="PS00078">
    <property type="entry name" value="COX2"/>
    <property type="match status" value="1"/>
</dbReference>
<evidence type="ECO:0000256" key="9">
    <source>
        <dbReference type="ARBA" id="ARBA00022982"/>
    </source>
</evidence>
<keyword evidence="8" id="KW-1278">Translocase</keyword>
<keyword evidence="10 14" id="KW-1133">Transmembrane helix</keyword>
<dbReference type="PANTHER" id="PTHR22888">
    <property type="entry name" value="CYTOCHROME C OXIDASE, SUBUNIT II"/>
    <property type="match status" value="1"/>
</dbReference>
<feature type="transmembrane region" description="Helical" evidence="14">
    <location>
        <begin position="12"/>
        <end position="33"/>
    </location>
</feature>
<dbReference type="GO" id="GO:0004129">
    <property type="term" value="F:cytochrome-c oxidase activity"/>
    <property type="evidence" value="ECO:0007669"/>
    <property type="project" value="UniProtKB-EC"/>
</dbReference>
<evidence type="ECO:0000256" key="5">
    <source>
        <dbReference type="ARBA" id="ARBA00022660"/>
    </source>
</evidence>
<feature type="domain" description="Cytochrome oxidase subunit II copper A binding" evidence="15">
    <location>
        <begin position="83"/>
        <end position="220"/>
    </location>
</feature>
<dbReference type="GO" id="GO:0016020">
    <property type="term" value="C:membrane"/>
    <property type="evidence" value="ECO:0007669"/>
    <property type="project" value="UniProtKB-SubCell"/>
</dbReference>
<feature type="non-terminal residue" evidence="17">
    <location>
        <position position="245"/>
    </location>
</feature>
<evidence type="ECO:0000313" key="17">
    <source>
        <dbReference type="EMBL" id="SVE22037.1"/>
    </source>
</evidence>
<sequence length="245" mass="27510">TISGDIYSLHMMVFWVCFAIGVVVFGAMFYSIFTHRKSKGVKAAHFHESTTVEFIWTGIPILILVAMAIPASKVLIDVEVLDKADMTVKVTGHQWKWQYDYPEEGIGFMSNLAQSSREAITQDDKPEHYLLEVDKRLVLPVDTKVRFLITSNDVIHNWWVPDFAVKQDANPGFINDTWVEVTEEGTYRGQCAELCGKDHGFMPIVVDVVSKDAFAKWVAEQQADKAAAAASATKTWSEDELFAKG</sequence>
<keyword evidence="5" id="KW-0679">Respiratory chain</keyword>
<dbReference type="InterPro" id="IPR001505">
    <property type="entry name" value="Copper_CuA"/>
</dbReference>
<dbReference type="Pfam" id="PF02790">
    <property type="entry name" value="COX2_TM"/>
    <property type="match status" value="1"/>
</dbReference>
<evidence type="ECO:0000256" key="1">
    <source>
        <dbReference type="ARBA" id="ARBA00004141"/>
    </source>
</evidence>
<evidence type="ECO:0000256" key="3">
    <source>
        <dbReference type="ARBA" id="ARBA00012949"/>
    </source>
</evidence>
<evidence type="ECO:0000259" key="15">
    <source>
        <dbReference type="PROSITE" id="PS50857"/>
    </source>
</evidence>
<dbReference type="Gene3D" id="2.60.40.420">
    <property type="entry name" value="Cupredoxins - blue copper proteins"/>
    <property type="match status" value="1"/>
</dbReference>
<keyword evidence="12 14" id="KW-0472">Membrane</keyword>
<feature type="domain" description="Cytochrome oxidase subunit II transmembrane region profile" evidence="16">
    <location>
        <begin position="1"/>
        <end position="82"/>
    </location>
</feature>
<evidence type="ECO:0000259" key="16">
    <source>
        <dbReference type="PROSITE" id="PS50999"/>
    </source>
</evidence>
<dbReference type="InterPro" id="IPR014222">
    <property type="entry name" value="Cyt_c_oxidase_su2"/>
</dbReference>
<dbReference type="GO" id="GO:0005507">
    <property type="term" value="F:copper ion binding"/>
    <property type="evidence" value="ECO:0007669"/>
    <property type="project" value="InterPro"/>
</dbReference>
<keyword evidence="7" id="KW-0479">Metal-binding</keyword>
<dbReference type="GO" id="GO:0042773">
    <property type="term" value="P:ATP synthesis coupled electron transport"/>
    <property type="evidence" value="ECO:0007669"/>
    <property type="project" value="TreeGrafter"/>
</dbReference>
<dbReference type="InterPro" id="IPR045187">
    <property type="entry name" value="CcO_II"/>
</dbReference>
<dbReference type="AlphaFoldDB" id="A0A383BPH3"/>
<dbReference type="InterPro" id="IPR002429">
    <property type="entry name" value="CcO_II-like_C"/>
</dbReference>
<dbReference type="InterPro" id="IPR011759">
    <property type="entry name" value="Cyt_c_oxidase_su2_TM_dom"/>
</dbReference>
<dbReference type="PROSITE" id="PS50999">
    <property type="entry name" value="COX2_TM"/>
    <property type="match status" value="1"/>
</dbReference>
<feature type="transmembrane region" description="Helical" evidence="14">
    <location>
        <begin position="54"/>
        <end position="76"/>
    </location>
</feature>
<dbReference type="Gene3D" id="1.10.287.90">
    <property type="match status" value="1"/>
</dbReference>
<evidence type="ECO:0000256" key="2">
    <source>
        <dbReference type="ARBA" id="ARBA00007866"/>
    </source>
</evidence>
<dbReference type="EMBL" id="UINC01202302">
    <property type="protein sequence ID" value="SVE22037.1"/>
    <property type="molecule type" value="Genomic_DNA"/>
</dbReference>
<keyword evidence="11" id="KW-0186">Copper</keyword>
<dbReference type="PRINTS" id="PR01166">
    <property type="entry name" value="CYCOXIDASEII"/>
</dbReference>
<evidence type="ECO:0000256" key="11">
    <source>
        <dbReference type="ARBA" id="ARBA00023008"/>
    </source>
</evidence>
<organism evidence="17">
    <name type="scientific">marine metagenome</name>
    <dbReference type="NCBI Taxonomy" id="408172"/>
    <lineage>
        <taxon>unclassified sequences</taxon>
        <taxon>metagenomes</taxon>
        <taxon>ecological metagenomes</taxon>
    </lineage>
</organism>
<feature type="non-terminal residue" evidence="17">
    <location>
        <position position="1"/>
    </location>
</feature>
<reference evidence="17" key="1">
    <citation type="submission" date="2018-05" db="EMBL/GenBank/DDBJ databases">
        <authorList>
            <person name="Lanie J.A."/>
            <person name="Ng W.-L."/>
            <person name="Kazmierczak K.M."/>
            <person name="Andrzejewski T.M."/>
            <person name="Davidsen T.M."/>
            <person name="Wayne K.J."/>
            <person name="Tettelin H."/>
            <person name="Glass J.I."/>
            <person name="Rusch D."/>
            <person name="Podicherti R."/>
            <person name="Tsui H.-C.T."/>
            <person name="Winkler M.E."/>
        </authorList>
    </citation>
    <scope>NUCLEOTIDE SEQUENCE</scope>
</reference>
<evidence type="ECO:0000256" key="14">
    <source>
        <dbReference type="SAM" id="Phobius"/>
    </source>
</evidence>